<dbReference type="InterPro" id="IPR001611">
    <property type="entry name" value="Leu-rich_rpt"/>
</dbReference>
<keyword evidence="8" id="KW-0732">Signal</keyword>
<dbReference type="InterPro" id="IPR051848">
    <property type="entry name" value="PGIP"/>
</dbReference>
<keyword evidence="2" id="KW-0433">Leucine-rich repeat</keyword>
<evidence type="ECO:0000256" key="1">
    <source>
        <dbReference type="ARBA" id="ARBA00004196"/>
    </source>
</evidence>
<keyword evidence="5" id="KW-1133">Transmembrane helix</keyword>
<proteinExistence type="inferred from homology"/>
<sequence length="355" mass="39853">MGPINRFHNLHFSQLNPIPTPPKMETTFNLCFLSLLLLSPFALSELCNPSDKKALLQIKKDFNNSNAAVFPSWNPDMDCCDWNGIQCDPNTNRVNSLTIITDDRLSGQIPPAVGDLPYLQTLEFHKLPKLTGPIPPTIAKLTNLKELYLSWNNLSGPVPDFFPQLTSLEFLDLSFNNLSGQIPSSLSQMPNLVSLRLDWNRLTGPIPDSFGYFKQKSIGLRLDHNQLSGRIPASLAQLEPERINLSRNKLVGDAYMLFGANKTTQQIDISRNMLSFDVSKAEFPTSNLILLDLNHNQIYGSIPQQIIAVDFLQIFNVSYNRLCGEIPQGGRLQRFDNTTYFHNKCLCGSPLPSCK</sequence>
<name>A0ABU6UDR2_9FABA</name>
<organism evidence="10 11">
    <name type="scientific">Stylosanthes scabra</name>
    <dbReference type="NCBI Taxonomy" id="79078"/>
    <lineage>
        <taxon>Eukaryota</taxon>
        <taxon>Viridiplantae</taxon>
        <taxon>Streptophyta</taxon>
        <taxon>Embryophyta</taxon>
        <taxon>Tracheophyta</taxon>
        <taxon>Spermatophyta</taxon>
        <taxon>Magnoliopsida</taxon>
        <taxon>eudicotyledons</taxon>
        <taxon>Gunneridae</taxon>
        <taxon>Pentapetalae</taxon>
        <taxon>rosids</taxon>
        <taxon>fabids</taxon>
        <taxon>Fabales</taxon>
        <taxon>Fabaceae</taxon>
        <taxon>Papilionoideae</taxon>
        <taxon>50 kb inversion clade</taxon>
        <taxon>dalbergioids sensu lato</taxon>
        <taxon>Dalbergieae</taxon>
        <taxon>Pterocarpus clade</taxon>
        <taxon>Stylosanthes</taxon>
    </lineage>
</organism>
<dbReference type="Pfam" id="PF08263">
    <property type="entry name" value="LRRNT_2"/>
    <property type="match status" value="1"/>
</dbReference>
<keyword evidence="3" id="KW-0812">Transmembrane</keyword>
<evidence type="ECO:0000256" key="7">
    <source>
        <dbReference type="ARBA" id="ARBA00038043"/>
    </source>
</evidence>
<dbReference type="Gene3D" id="3.80.10.10">
    <property type="entry name" value="Ribonuclease Inhibitor"/>
    <property type="match status" value="1"/>
</dbReference>
<protein>
    <recommendedName>
        <fullName evidence="9">Leucine-rich repeat-containing N-terminal plant-type domain-containing protein</fullName>
    </recommendedName>
</protein>
<feature type="signal peptide" evidence="8">
    <location>
        <begin position="1"/>
        <end position="44"/>
    </location>
</feature>
<evidence type="ECO:0000256" key="3">
    <source>
        <dbReference type="ARBA" id="ARBA00022692"/>
    </source>
</evidence>
<dbReference type="SUPFAM" id="SSF52058">
    <property type="entry name" value="L domain-like"/>
    <property type="match status" value="1"/>
</dbReference>
<evidence type="ECO:0000256" key="5">
    <source>
        <dbReference type="ARBA" id="ARBA00022989"/>
    </source>
</evidence>
<feature type="domain" description="Leucine-rich repeat-containing N-terminal plant-type" evidence="9">
    <location>
        <begin position="49"/>
        <end position="88"/>
    </location>
</feature>
<keyword evidence="11" id="KW-1185">Reference proteome</keyword>
<dbReference type="PANTHER" id="PTHR48059">
    <property type="entry name" value="POLYGALACTURONASE INHIBITOR 1"/>
    <property type="match status" value="1"/>
</dbReference>
<dbReference type="InterPro" id="IPR013210">
    <property type="entry name" value="LRR_N_plant-typ"/>
</dbReference>
<dbReference type="Pfam" id="PF13855">
    <property type="entry name" value="LRR_8"/>
    <property type="match status" value="1"/>
</dbReference>
<keyword evidence="6" id="KW-0472">Membrane</keyword>
<feature type="chain" id="PRO_5045922393" description="Leucine-rich repeat-containing N-terminal plant-type domain-containing protein" evidence="8">
    <location>
        <begin position="45"/>
        <end position="355"/>
    </location>
</feature>
<evidence type="ECO:0000256" key="6">
    <source>
        <dbReference type="ARBA" id="ARBA00023136"/>
    </source>
</evidence>
<dbReference type="PANTHER" id="PTHR48059:SF4">
    <property type="entry name" value="POLYGALACTURONASE INHIBITOR 1-RELATED"/>
    <property type="match status" value="1"/>
</dbReference>
<keyword evidence="4" id="KW-0677">Repeat</keyword>
<dbReference type="InterPro" id="IPR032675">
    <property type="entry name" value="LRR_dom_sf"/>
</dbReference>
<evidence type="ECO:0000313" key="11">
    <source>
        <dbReference type="Proteomes" id="UP001341840"/>
    </source>
</evidence>
<evidence type="ECO:0000256" key="4">
    <source>
        <dbReference type="ARBA" id="ARBA00022737"/>
    </source>
</evidence>
<comment type="caution">
    <text evidence="10">The sequence shown here is derived from an EMBL/GenBank/DDBJ whole genome shotgun (WGS) entry which is preliminary data.</text>
</comment>
<comment type="similarity">
    <text evidence="7">Belongs to the polygalacturonase-inhibiting protein family.</text>
</comment>
<dbReference type="Proteomes" id="UP001341840">
    <property type="component" value="Unassembled WGS sequence"/>
</dbReference>
<evidence type="ECO:0000256" key="8">
    <source>
        <dbReference type="SAM" id="SignalP"/>
    </source>
</evidence>
<gene>
    <name evidence="10" type="ORF">PIB30_028830</name>
</gene>
<dbReference type="EMBL" id="JASCZI010120944">
    <property type="protein sequence ID" value="MED6158008.1"/>
    <property type="molecule type" value="Genomic_DNA"/>
</dbReference>
<comment type="subcellular location">
    <subcellularLocation>
        <location evidence="1">Cell envelope</location>
    </subcellularLocation>
</comment>
<accession>A0ABU6UDR2</accession>
<evidence type="ECO:0000256" key="2">
    <source>
        <dbReference type="ARBA" id="ARBA00022614"/>
    </source>
</evidence>
<dbReference type="InterPro" id="IPR003591">
    <property type="entry name" value="Leu-rich_rpt_typical-subtyp"/>
</dbReference>
<reference evidence="10 11" key="1">
    <citation type="journal article" date="2023" name="Plants (Basel)">
        <title>Bridging the Gap: Combining Genomics and Transcriptomics Approaches to Understand Stylosanthes scabra, an Orphan Legume from the Brazilian Caatinga.</title>
        <authorList>
            <person name="Ferreira-Neto J.R.C."/>
            <person name="da Silva M.D."/>
            <person name="Binneck E."/>
            <person name="de Melo N.F."/>
            <person name="da Silva R.H."/>
            <person name="de Melo A.L.T.M."/>
            <person name="Pandolfi V."/>
            <person name="Bustamante F.O."/>
            <person name="Brasileiro-Vidal A.C."/>
            <person name="Benko-Iseppon A.M."/>
        </authorList>
    </citation>
    <scope>NUCLEOTIDE SEQUENCE [LARGE SCALE GENOMIC DNA]</scope>
    <source>
        <tissue evidence="10">Leaves</tissue>
    </source>
</reference>
<evidence type="ECO:0000313" key="10">
    <source>
        <dbReference type="EMBL" id="MED6158008.1"/>
    </source>
</evidence>
<dbReference type="SMART" id="SM00369">
    <property type="entry name" value="LRR_TYP"/>
    <property type="match status" value="2"/>
</dbReference>
<evidence type="ECO:0000259" key="9">
    <source>
        <dbReference type="Pfam" id="PF08263"/>
    </source>
</evidence>